<keyword evidence="1" id="KW-1133">Transmembrane helix</keyword>
<protein>
    <recommendedName>
        <fullName evidence="4">DUF2516 family protein</fullName>
    </recommendedName>
</protein>
<accession>F8A576</accession>
<evidence type="ECO:0000256" key="1">
    <source>
        <dbReference type="SAM" id="Phobius"/>
    </source>
</evidence>
<evidence type="ECO:0000313" key="3">
    <source>
        <dbReference type="Proteomes" id="UP000000485"/>
    </source>
</evidence>
<dbReference type="eggNOG" id="ENOG502ZWTE">
    <property type="taxonomic scope" value="Bacteria"/>
</dbReference>
<sequence length="125" mass="12710">MGDGPYAHGVGVVGSVQWILYLLVLLLVFGAGVWALVDAALRPGTAFTSAGKASKTAWVLILVGAVVLAFLTMPPGGPLAGGGFLVMSLSAVAVIVYFVDVRPAVAPYSRRRGGRGRSGGTPGGW</sequence>
<dbReference type="AlphaFoldDB" id="F8A576"/>
<keyword evidence="3" id="KW-1185">Reference proteome</keyword>
<dbReference type="HOGENOM" id="CLU_135072_3_0_11"/>
<organism evidence="2 3">
    <name type="scientific">Cellulomonas gilvus (strain ATCC 13127 / NRRL B-14078)</name>
    <name type="common">Cellvibrio gilvus</name>
    <dbReference type="NCBI Taxonomy" id="593907"/>
    <lineage>
        <taxon>Bacteria</taxon>
        <taxon>Bacillati</taxon>
        <taxon>Actinomycetota</taxon>
        <taxon>Actinomycetes</taxon>
        <taxon>Micrococcales</taxon>
        <taxon>Cellulomonadaceae</taxon>
        <taxon>Cellulomonas</taxon>
    </lineage>
</organism>
<dbReference type="KEGG" id="cga:Celgi_2826"/>
<name>F8A576_CELGA</name>
<feature type="transmembrane region" description="Helical" evidence="1">
    <location>
        <begin position="79"/>
        <end position="101"/>
    </location>
</feature>
<keyword evidence="1" id="KW-0812">Transmembrane</keyword>
<dbReference type="InterPro" id="IPR019662">
    <property type="entry name" value="DUF2516"/>
</dbReference>
<proteinExistence type="predicted"/>
<reference evidence="3" key="1">
    <citation type="submission" date="2011-04" db="EMBL/GenBank/DDBJ databases">
        <title>Complete sequence of Cellvibrio gilvus ATCC 13127.</title>
        <authorList>
            <person name="Lucas S."/>
            <person name="Han J."/>
            <person name="Lapidus A."/>
            <person name="Cheng J.-F."/>
            <person name="Goodwin L."/>
            <person name="Pitluck S."/>
            <person name="Peters L."/>
            <person name="Munk A."/>
            <person name="Detter J.C."/>
            <person name="Han C."/>
            <person name="Tapia R."/>
            <person name="Land M."/>
            <person name="Hauser L."/>
            <person name="Kyrpides N."/>
            <person name="Ivanova N."/>
            <person name="Ovchinnikova G."/>
            <person name="Pagani I."/>
            <person name="Mead D."/>
            <person name="Brumm P."/>
            <person name="Woyke T."/>
        </authorList>
    </citation>
    <scope>NUCLEOTIDE SEQUENCE [LARGE SCALE GENOMIC DNA]</scope>
    <source>
        <strain evidence="3">ATCC 13127 / NRRL B-14078</strain>
    </source>
</reference>
<dbReference type="EMBL" id="CP002665">
    <property type="protein sequence ID" value="AEI13320.1"/>
    <property type="molecule type" value="Genomic_DNA"/>
</dbReference>
<dbReference type="Pfam" id="PF10724">
    <property type="entry name" value="DUF2516"/>
    <property type="match status" value="1"/>
</dbReference>
<gene>
    <name evidence="2" type="ordered locus">Celgi_2826</name>
</gene>
<evidence type="ECO:0000313" key="2">
    <source>
        <dbReference type="EMBL" id="AEI13320.1"/>
    </source>
</evidence>
<feature type="transmembrane region" description="Helical" evidence="1">
    <location>
        <begin position="57"/>
        <end position="73"/>
    </location>
</feature>
<keyword evidence="1" id="KW-0472">Membrane</keyword>
<dbReference type="STRING" id="593907.Celgi_2826"/>
<evidence type="ECO:0008006" key="4">
    <source>
        <dbReference type="Google" id="ProtNLM"/>
    </source>
</evidence>
<dbReference type="Proteomes" id="UP000000485">
    <property type="component" value="Chromosome"/>
</dbReference>
<feature type="transmembrane region" description="Helical" evidence="1">
    <location>
        <begin position="18"/>
        <end position="37"/>
    </location>
</feature>